<evidence type="ECO:0000313" key="1">
    <source>
        <dbReference type="EMBL" id="MBM7415541.1"/>
    </source>
</evidence>
<evidence type="ECO:0000313" key="2">
    <source>
        <dbReference type="Proteomes" id="UP000703038"/>
    </source>
</evidence>
<organism evidence="1 2">
    <name type="scientific">Rhodococcoides corynebacterioides</name>
    <dbReference type="NCBI Taxonomy" id="53972"/>
    <lineage>
        <taxon>Bacteria</taxon>
        <taxon>Bacillati</taxon>
        <taxon>Actinomycetota</taxon>
        <taxon>Actinomycetes</taxon>
        <taxon>Mycobacteriales</taxon>
        <taxon>Nocardiaceae</taxon>
        <taxon>Rhodococcoides</taxon>
    </lineage>
</organism>
<evidence type="ECO:0008006" key="3">
    <source>
        <dbReference type="Google" id="ProtNLM"/>
    </source>
</evidence>
<gene>
    <name evidence="1" type="ORF">JOE42_002274</name>
</gene>
<dbReference type="EMBL" id="JAFBBK010000001">
    <property type="protein sequence ID" value="MBM7415541.1"/>
    <property type="molecule type" value="Genomic_DNA"/>
</dbReference>
<accession>A0ABS2KUB7</accession>
<protein>
    <recommendedName>
        <fullName evidence="3">SMI1/KNR4 family protein</fullName>
    </recommendedName>
</protein>
<keyword evidence="2" id="KW-1185">Reference proteome</keyword>
<proteinExistence type="predicted"/>
<name>A0ABS2KUB7_9NOCA</name>
<dbReference type="RefSeq" id="WP_204868575.1">
    <property type="nucleotide sequence ID" value="NZ_JAFBBK010000001.1"/>
</dbReference>
<dbReference type="Proteomes" id="UP000703038">
    <property type="component" value="Unassembled WGS sequence"/>
</dbReference>
<reference evidence="1 2" key="1">
    <citation type="submission" date="2021-01" db="EMBL/GenBank/DDBJ databases">
        <title>Genomics of switchgrass bacterial isolates.</title>
        <authorList>
            <person name="Shade A."/>
        </authorList>
    </citation>
    <scope>NUCLEOTIDE SEQUENCE [LARGE SCALE GENOMIC DNA]</scope>
    <source>
        <strain evidence="1 2">PvP111</strain>
    </source>
</reference>
<comment type="caution">
    <text evidence="1">The sequence shown here is derived from an EMBL/GenBank/DDBJ whole genome shotgun (WGS) entry which is preliminary data.</text>
</comment>
<sequence length="194" mass="21445">MADNTAALTASWDSIIDILTRNGIDMTLTSSDDGVLREWYDESSLADPAVRFWFAEQCWRCATLFPSTATLDPARSVAISRLWVQVEEDSDYEPESSVTDEEDLAGGWAGRYDKRLVPIADQDGATLVIDTRPGPRQGCVSEYKGAFIDESDVRWRSLAELFTELRTALTGNGLFANRYAAVFGDGRLTWSVAG</sequence>